<feature type="domain" description="Calponin-homology (CH)" evidence="3">
    <location>
        <begin position="1"/>
        <end position="101"/>
    </location>
</feature>
<feature type="compositionally biased region" description="Pro residues" evidence="2">
    <location>
        <begin position="910"/>
        <end position="926"/>
    </location>
</feature>
<dbReference type="InterPro" id="IPR052634">
    <property type="entry name" value="Sperm_flagellar-bone_growth"/>
</dbReference>
<feature type="compositionally biased region" description="Basic and acidic residues" evidence="2">
    <location>
        <begin position="816"/>
        <end position="825"/>
    </location>
</feature>
<feature type="region of interest" description="Disordered" evidence="2">
    <location>
        <begin position="815"/>
        <end position="932"/>
    </location>
</feature>
<feature type="region of interest" description="Disordered" evidence="2">
    <location>
        <begin position="1130"/>
        <end position="1159"/>
    </location>
</feature>
<dbReference type="InterPro" id="IPR036872">
    <property type="entry name" value="CH_dom_sf"/>
</dbReference>
<keyword evidence="5" id="KW-1185">Reference proteome</keyword>
<dbReference type="GO" id="GO:0002177">
    <property type="term" value="C:manchette"/>
    <property type="evidence" value="ECO:0007669"/>
    <property type="project" value="TreeGrafter"/>
</dbReference>
<proteinExistence type="predicted"/>
<dbReference type="Pfam" id="PF06294">
    <property type="entry name" value="CH_2"/>
    <property type="match status" value="1"/>
</dbReference>
<evidence type="ECO:0000313" key="5">
    <source>
        <dbReference type="Proteomes" id="UP001066276"/>
    </source>
</evidence>
<dbReference type="Gene3D" id="3.40.50.300">
    <property type="entry name" value="P-loop containing nucleotide triphosphate hydrolases"/>
    <property type="match status" value="1"/>
</dbReference>
<dbReference type="GO" id="GO:0005737">
    <property type="term" value="C:cytoplasm"/>
    <property type="evidence" value="ECO:0007669"/>
    <property type="project" value="UniProtKB-ARBA"/>
</dbReference>
<sequence>MCQWLNEELRLSRPVDPKSFAKDFATGYLIGEVLYKYQLQDDFDQFSQSRATHSKLNNFSRMEPTLNLLGVQFDQNVAQAIMSEQHGAATRLLYQLYIVLQKKKKAGLTGVALETMRAQAPAKLQAIQTEIYRERLKTIVPRQTDLNLQNVTDQFEQKTREIDEKMTRLQNEELRKVKQIQDELRFQDIEKLRQARRKQNEIMARIQAAIVQIPKPPANRTLKALDAQKQLKKKKEAEDVYTEIMKFEKQQKKDSPSSSIQSPERCIQTKVLGKLSPRTTTIDLVKPDSTDEYIKKIQKRLEEDVFAQEQREKRRRKMLVEQLKAHEMQEEAYREEQLINRLMRQSQQERRIAVQLMHVRHEKNVLWQNRIFREKQYEERRLKDFQDALDRDAAILKQAKLDNEEQARRDLELHDKLAAERVEARYRKHHSICKEILDQIIDMVTKVGEYRTLSNNLIPVKVMREWKEIFFAGQPLYEQASIDSLPPDPSPEQLLELEKMVLLDEQDFEEYKTMTGEWIPFEDVSVKSHATNNNILGYVIRRIMEIINPPEPIAPPPVFPPVPFKGCILGKVLSGKSSCLKYLEKALSVHVVDIDRLVEEAIGAFSDKEAESEKPETEQEQNGSGNNQNLSLRARLGESALKSLNMGLSVSDELLMDIIVLGINGIPENTGWIMDGFPLTIDQAKLLEKALTGVDPVKEEYKGKKKKSSRLVTDVTAANDPPAPPPALDFAVVIDISDREVLRRISESKDDSMFGRFQELQHRIGSFTDNWQQLETWFSEQQNILIKVNGEMEMEELCKRVEEVILEAIFKKHNKGKEEEKKEDISASVPPPPPTEVPPPDLSNQLVPPSPTPEANGRKESKSKSPKGSKTRTDSKEKKSKKGDSPSRKKSGKPDSRGRSPGKKSKPSTPDEPPPPSEPPGPPPIQPGSNEWVYVNEPLPKEIPEYLAPYWESVEDTYAKTIKVVLRNLRSERDNVVLYLHDIRVNFKEYLRRPDHKQEFVSQWQADYNSIAADLWEQEGTQAELHQRIDDLRDRLWDICDNRKEEAEQERSDIINSGWLQDHFGILINHFLSLMQVEVDRFQDTMRLLSDYYSGMAGKMPTESNHEFVRLSLLDIVNGDQLVDPEKPKRVPLVSRRPQSPELIANKQKNRAPLAKTKDEPTPESLLMFFESDEKLILDTHQYAVTVISNMLAGEVQLKEAEEEKERQQMEIKEKERVKVSKTASRMSVKDAKKKSKSPNKKKDRTPEPSAPVANPEESAANQKKQELHNRIQQEYIAALEFEVAATKSRLELIKSKALAVQQELVAKSEDASKDMEKWLGARYLAEMASIDQLTQIARHHVETATKIEYELVLRKEEFYINGDVKVVPDAVPPPCPPLIETALNGTLTISQLNHLYPQFMAVSPAGFIPAKTFCDILLDLLSLDLGNDILPDIWRRITSSDVQDLATALTLNADLIDWKKFLLSAMLPWPHPSLEQLLHTLEKFKEIDHAGEGTVTEEEYNQVELWFSTNTDEPTSEKECKPLPFNRLEHCKKFFFTLFADRRNSPPQLKYTEMLLYFACHPDPVEGFYRAFSVVTGKPIIKKKKKNADLLKSIPLIDQFRPAKEELGESKDTSSSTNKTLISLSALITVFSLGASDKGDNYRFFSEHNKDATFFKRLPHIFIEMGSVDMEPIPIERLLHHPFIEDVIENDLQYKLPVIQSILLKIKQANEGDVQAAVTNKAE</sequence>
<name>A0AAV7W8Q6_PLEWA</name>
<feature type="region of interest" description="Disordered" evidence="2">
    <location>
        <begin position="606"/>
        <end position="629"/>
    </location>
</feature>
<feature type="compositionally biased region" description="Low complexity" evidence="2">
    <location>
        <begin position="620"/>
        <end position="629"/>
    </location>
</feature>
<feature type="region of interest" description="Disordered" evidence="2">
    <location>
        <begin position="1207"/>
        <end position="1267"/>
    </location>
</feature>
<evidence type="ECO:0000313" key="4">
    <source>
        <dbReference type="EMBL" id="KAJ1210394.1"/>
    </source>
</evidence>
<reference evidence="4" key="1">
    <citation type="journal article" date="2022" name="bioRxiv">
        <title>Sequencing and chromosome-scale assembly of the giantPleurodeles waltlgenome.</title>
        <authorList>
            <person name="Brown T."/>
            <person name="Elewa A."/>
            <person name="Iarovenko S."/>
            <person name="Subramanian E."/>
            <person name="Araus A.J."/>
            <person name="Petzold A."/>
            <person name="Susuki M."/>
            <person name="Suzuki K.-i.T."/>
            <person name="Hayashi T."/>
            <person name="Toyoda A."/>
            <person name="Oliveira C."/>
            <person name="Osipova E."/>
            <person name="Leigh N.D."/>
            <person name="Simon A."/>
            <person name="Yun M.H."/>
        </authorList>
    </citation>
    <scope>NUCLEOTIDE SEQUENCE</scope>
    <source>
        <strain evidence="4">20211129_DDA</strain>
        <tissue evidence="4">Liver</tissue>
    </source>
</reference>
<dbReference type="EMBL" id="JANPWB010000002">
    <property type="protein sequence ID" value="KAJ1210394.1"/>
    <property type="molecule type" value="Genomic_DNA"/>
</dbReference>
<dbReference type="Pfam" id="PF00406">
    <property type="entry name" value="ADK"/>
    <property type="match status" value="1"/>
</dbReference>
<feature type="compositionally biased region" description="Basic and acidic residues" evidence="2">
    <location>
        <begin position="871"/>
        <end position="898"/>
    </location>
</feature>
<dbReference type="InterPro" id="IPR056199">
    <property type="entry name" value="SPEF2_C"/>
</dbReference>
<dbReference type="PROSITE" id="PS50021">
    <property type="entry name" value="CH"/>
    <property type="match status" value="1"/>
</dbReference>
<dbReference type="InterPro" id="IPR010441">
    <property type="entry name" value="CH_2"/>
</dbReference>
<feature type="coiled-coil region" evidence="1">
    <location>
        <begin position="316"/>
        <end position="345"/>
    </location>
</feature>
<comment type="caution">
    <text evidence="4">The sequence shown here is derived from an EMBL/GenBank/DDBJ whole genome shotgun (WGS) entry which is preliminary data.</text>
</comment>
<evidence type="ECO:0000256" key="1">
    <source>
        <dbReference type="SAM" id="Coils"/>
    </source>
</evidence>
<evidence type="ECO:0000256" key="2">
    <source>
        <dbReference type="SAM" id="MobiDB-lite"/>
    </source>
</evidence>
<dbReference type="GO" id="GO:0097225">
    <property type="term" value="C:sperm midpiece"/>
    <property type="evidence" value="ECO:0007669"/>
    <property type="project" value="TreeGrafter"/>
</dbReference>
<dbReference type="PANTHER" id="PTHR14919">
    <property type="entry name" value="KPL2-RELATED"/>
    <property type="match status" value="1"/>
</dbReference>
<dbReference type="Proteomes" id="UP001066276">
    <property type="component" value="Chromosome 1_2"/>
</dbReference>
<dbReference type="InterPro" id="IPR027417">
    <property type="entry name" value="P-loop_NTPase"/>
</dbReference>
<feature type="compositionally biased region" description="Pro residues" evidence="2">
    <location>
        <begin position="829"/>
        <end position="841"/>
    </location>
</feature>
<gene>
    <name evidence="4" type="ORF">NDU88_005758</name>
</gene>
<accession>A0AAV7W8Q6</accession>
<dbReference type="SUPFAM" id="SSF52540">
    <property type="entry name" value="P-loop containing nucleoside triphosphate hydrolases"/>
    <property type="match status" value="1"/>
</dbReference>
<dbReference type="Pfam" id="PF24082">
    <property type="entry name" value="SPEF2_C"/>
    <property type="match status" value="1"/>
</dbReference>
<dbReference type="GO" id="GO:0007288">
    <property type="term" value="P:sperm axoneme assembly"/>
    <property type="evidence" value="ECO:0007669"/>
    <property type="project" value="TreeGrafter"/>
</dbReference>
<dbReference type="InterPro" id="IPR001715">
    <property type="entry name" value="CH_dom"/>
</dbReference>
<dbReference type="InterPro" id="IPR054517">
    <property type="entry name" value="SPEF2_D5"/>
</dbReference>
<protein>
    <recommendedName>
        <fullName evidence="3">Calponin-homology (CH) domain-containing protein</fullName>
    </recommendedName>
</protein>
<dbReference type="Pfam" id="PF22946">
    <property type="entry name" value="SPEF2_D5"/>
    <property type="match status" value="1"/>
</dbReference>
<feature type="compositionally biased region" description="Basic residues" evidence="2">
    <location>
        <begin position="1232"/>
        <end position="1244"/>
    </location>
</feature>
<keyword evidence="1" id="KW-0175">Coiled coil</keyword>
<evidence type="ECO:0000259" key="3">
    <source>
        <dbReference type="PROSITE" id="PS50021"/>
    </source>
</evidence>
<feature type="compositionally biased region" description="Basic and acidic residues" evidence="2">
    <location>
        <begin position="606"/>
        <end position="617"/>
    </location>
</feature>
<dbReference type="Gene3D" id="1.10.418.10">
    <property type="entry name" value="Calponin-like domain"/>
    <property type="match status" value="1"/>
</dbReference>
<dbReference type="PANTHER" id="PTHR14919:SF0">
    <property type="entry name" value="SPERM FLAGELLAR PROTEIN 2"/>
    <property type="match status" value="1"/>
</dbReference>
<organism evidence="4 5">
    <name type="scientific">Pleurodeles waltl</name>
    <name type="common">Iberian ribbed newt</name>
    <dbReference type="NCBI Taxonomy" id="8319"/>
    <lineage>
        <taxon>Eukaryota</taxon>
        <taxon>Metazoa</taxon>
        <taxon>Chordata</taxon>
        <taxon>Craniata</taxon>
        <taxon>Vertebrata</taxon>
        <taxon>Euteleostomi</taxon>
        <taxon>Amphibia</taxon>
        <taxon>Batrachia</taxon>
        <taxon>Caudata</taxon>
        <taxon>Salamandroidea</taxon>
        <taxon>Salamandridae</taxon>
        <taxon>Pleurodelinae</taxon>
        <taxon>Pleurodeles</taxon>
    </lineage>
</organism>
<feature type="compositionally biased region" description="Basic and acidic residues" evidence="2">
    <location>
        <begin position="1207"/>
        <end position="1219"/>
    </location>
</feature>
<feature type="coiled-coil region" evidence="1">
    <location>
        <begin position="148"/>
        <end position="209"/>
    </location>
</feature>